<proteinExistence type="predicted"/>
<reference evidence="1 2" key="1">
    <citation type="submission" date="2018-06" db="EMBL/GenBank/DDBJ databases">
        <authorList>
            <consortium name="Pathogen Informatics"/>
            <person name="Doyle S."/>
        </authorList>
    </citation>
    <scope>NUCLEOTIDE SEQUENCE [LARGE SCALE GENOMIC DNA]</scope>
    <source>
        <strain evidence="1 2">NCTC9645</strain>
    </source>
</reference>
<dbReference type="AlphaFoldDB" id="A0A2X3IVE0"/>
<sequence length="107" mass="11928">MNGLLCRRVQPGFLQTDSGFQRCLTGRAFICSETTVKEGWRASFSAVRVSSSEEYSRTSRPLRARPFRVALSIAICVTEAKTFALSLTECPGRLSLFKILCKCLSQK</sequence>
<accession>A0A2X3IVE0</accession>
<evidence type="ECO:0000313" key="2">
    <source>
        <dbReference type="Proteomes" id="UP000250675"/>
    </source>
</evidence>
<dbReference type="EMBL" id="UASO01000008">
    <property type="protein sequence ID" value="SQC86695.1"/>
    <property type="molecule type" value="Genomic_DNA"/>
</dbReference>
<dbReference type="Proteomes" id="UP000250675">
    <property type="component" value="Unassembled WGS sequence"/>
</dbReference>
<evidence type="ECO:0000313" key="1">
    <source>
        <dbReference type="EMBL" id="SQC86695.1"/>
    </source>
</evidence>
<name>A0A2X3IVE0_KLEPN</name>
<organism evidence="1 2">
    <name type="scientific">Klebsiella pneumoniae</name>
    <dbReference type="NCBI Taxonomy" id="573"/>
    <lineage>
        <taxon>Bacteria</taxon>
        <taxon>Pseudomonadati</taxon>
        <taxon>Pseudomonadota</taxon>
        <taxon>Gammaproteobacteria</taxon>
        <taxon>Enterobacterales</taxon>
        <taxon>Enterobacteriaceae</taxon>
        <taxon>Klebsiella/Raoultella group</taxon>
        <taxon>Klebsiella</taxon>
        <taxon>Klebsiella pneumoniae complex</taxon>
    </lineage>
</organism>
<protein>
    <submittedName>
        <fullName evidence="1">Uncharacterized protein</fullName>
    </submittedName>
</protein>
<gene>
    <name evidence="1" type="ORF">NCTC9645_04789</name>
</gene>